<gene>
    <name evidence="3" type="ORF">XA68_13097</name>
</gene>
<keyword evidence="4" id="KW-1185">Reference proteome</keyword>
<keyword evidence="1" id="KW-0175">Coiled coil</keyword>
<protein>
    <recommendedName>
        <fullName evidence="5">Chromo domain-containing protein</fullName>
    </recommendedName>
</protein>
<dbReference type="EMBL" id="LAZP02000248">
    <property type="protein sequence ID" value="PFH58873.1"/>
    <property type="molecule type" value="Genomic_DNA"/>
</dbReference>
<feature type="compositionally biased region" description="Polar residues" evidence="2">
    <location>
        <begin position="365"/>
        <end position="379"/>
    </location>
</feature>
<evidence type="ECO:0000313" key="3">
    <source>
        <dbReference type="EMBL" id="PFH58873.1"/>
    </source>
</evidence>
<feature type="compositionally biased region" description="Basic and acidic residues" evidence="2">
    <location>
        <begin position="545"/>
        <end position="561"/>
    </location>
</feature>
<proteinExistence type="predicted"/>
<feature type="compositionally biased region" description="Polar residues" evidence="2">
    <location>
        <begin position="269"/>
        <end position="301"/>
    </location>
</feature>
<feature type="compositionally biased region" description="Low complexity" evidence="2">
    <location>
        <begin position="351"/>
        <end position="364"/>
    </location>
</feature>
<feature type="coiled-coil region" evidence="1">
    <location>
        <begin position="1559"/>
        <end position="1632"/>
    </location>
</feature>
<dbReference type="STRING" id="268505.A0A2A9PD91"/>
<feature type="region of interest" description="Disordered" evidence="2">
    <location>
        <begin position="1409"/>
        <end position="1457"/>
    </location>
</feature>
<evidence type="ECO:0000256" key="1">
    <source>
        <dbReference type="SAM" id="Coils"/>
    </source>
</evidence>
<dbReference type="OrthoDB" id="3647690at2759"/>
<feature type="compositionally biased region" description="Polar residues" evidence="2">
    <location>
        <begin position="493"/>
        <end position="508"/>
    </location>
</feature>
<feature type="compositionally biased region" description="Polar residues" evidence="2">
    <location>
        <begin position="1117"/>
        <end position="1126"/>
    </location>
</feature>
<reference evidence="3 4" key="1">
    <citation type="journal article" date="2015" name="BMC Genomics">
        <title>Gene expression during zombie ant biting behavior reflects the complexity underlying fungal parasitic behavioral manipulation.</title>
        <authorList>
            <person name="de Bekker C."/>
            <person name="Ohm R.A."/>
            <person name="Loreto R.G."/>
            <person name="Sebastian A."/>
            <person name="Albert I."/>
            <person name="Merrow M."/>
            <person name="Brachmann A."/>
            <person name="Hughes D.P."/>
        </authorList>
    </citation>
    <scope>NUCLEOTIDE SEQUENCE [LARGE SCALE GENOMIC DNA]</scope>
    <source>
        <strain evidence="3 4">SC16a</strain>
    </source>
</reference>
<feature type="region of interest" description="Disordered" evidence="2">
    <location>
        <begin position="1097"/>
        <end position="1127"/>
    </location>
</feature>
<evidence type="ECO:0000313" key="4">
    <source>
        <dbReference type="Proteomes" id="UP000037136"/>
    </source>
</evidence>
<feature type="compositionally biased region" description="Basic and acidic residues" evidence="2">
    <location>
        <begin position="510"/>
        <end position="520"/>
    </location>
</feature>
<reference evidence="3 4" key="2">
    <citation type="journal article" date="2017" name="Sci. Rep.">
        <title>Ant-infecting Ophiocordyceps genomes reveal a high diversity of potential behavioral manipulation genes and a possible major role for enterotoxins.</title>
        <authorList>
            <person name="de Bekker C."/>
            <person name="Ohm R.A."/>
            <person name="Evans H.C."/>
            <person name="Brachmann A."/>
            <person name="Hughes D.P."/>
        </authorList>
    </citation>
    <scope>NUCLEOTIDE SEQUENCE [LARGE SCALE GENOMIC DNA]</scope>
    <source>
        <strain evidence="3 4">SC16a</strain>
    </source>
</reference>
<organism evidence="3 4">
    <name type="scientific">Ophiocordyceps unilateralis</name>
    <name type="common">Zombie-ant fungus</name>
    <name type="synonym">Torrubia unilateralis</name>
    <dbReference type="NCBI Taxonomy" id="268505"/>
    <lineage>
        <taxon>Eukaryota</taxon>
        <taxon>Fungi</taxon>
        <taxon>Dikarya</taxon>
        <taxon>Ascomycota</taxon>
        <taxon>Pezizomycotina</taxon>
        <taxon>Sordariomycetes</taxon>
        <taxon>Hypocreomycetidae</taxon>
        <taxon>Hypocreales</taxon>
        <taxon>Ophiocordycipitaceae</taxon>
        <taxon>Ophiocordyceps</taxon>
    </lineage>
</organism>
<comment type="caution">
    <text evidence="3">The sequence shown here is derived from an EMBL/GenBank/DDBJ whole genome shotgun (WGS) entry which is preliminary data.</text>
</comment>
<feature type="compositionally biased region" description="Polar residues" evidence="2">
    <location>
        <begin position="1754"/>
        <end position="1768"/>
    </location>
</feature>
<feature type="region of interest" description="Disordered" evidence="2">
    <location>
        <begin position="126"/>
        <end position="386"/>
    </location>
</feature>
<feature type="compositionally biased region" description="Basic residues" evidence="2">
    <location>
        <begin position="62"/>
        <end position="71"/>
    </location>
</feature>
<feature type="compositionally biased region" description="Low complexity" evidence="2">
    <location>
        <begin position="26"/>
        <end position="43"/>
    </location>
</feature>
<feature type="compositionally biased region" description="Polar residues" evidence="2">
    <location>
        <begin position="248"/>
        <end position="262"/>
    </location>
</feature>
<evidence type="ECO:0008006" key="5">
    <source>
        <dbReference type="Google" id="ProtNLM"/>
    </source>
</evidence>
<dbReference type="Proteomes" id="UP000037136">
    <property type="component" value="Unassembled WGS sequence"/>
</dbReference>
<accession>A0A2A9PD91</accession>
<evidence type="ECO:0000256" key="2">
    <source>
        <dbReference type="SAM" id="MobiDB-lite"/>
    </source>
</evidence>
<feature type="compositionally biased region" description="Basic and acidic residues" evidence="2">
    <location>
        <begin position="1687"/>
        <end position="1712"/>
    </location>
</feature>
<feature type="region of interest" description="Disordered" evidence="2">
    <location>
        <begin position="1"/>
        <end position="73"/>
    </location>
</feature>
<feature type="region of interest" description="Disordered" evidence="2">
    <location>
        <begin position="465"/>
        <end position="586"/>
    </location>
</feature>
<feature type="coiled-coil region" evidence="1">
    <location>
        <begin position="1499"/>
        <end position="1533"/>
    </location>
</feature>
<feature type="compositionally biased region" description="Low complexity" evidence="2">
    <location>
        <begin position="925"/>
        <end position="937"/>
    </location>
</feature>
<feature type="compositionally biased region" description="Basic and acidic residues" evidence="2">
    <location>
        <begin position="1424"/>
        <end position="1439"/>
    </location>
</feature>
<feature type="region of interest" description="Disordered" evidence="2">
    <location>
        <begin position="920"/>
        <end position="971"/>
    </location>
</feature>
<feature type="region of interest" description="Disordered" evidence="2">
    <location>
        <begin position="986"/>
        <end position="1012"/>
    </location>
</feature>
<dbReference type="Gene3D" id="2.40.50.40">
    <property type="match status" value="1"/>
</dbReference>
<feature type="region of interest" description="Disordered" evidence="2">
    <location>
        <begin position="1684"/>
        <end position="1777"/>
    </location>
</feature>
<sequence>MGRHVTRAKPLAAGSASASTKHRPSRSASRTSRRTTPALTPARGASVASQRGTGGKLPLMKQRQKQARKQKTPGEEWFTIRGILQERRIKGRVEYLVDWDDNIITGEAYNPTWTLSRDVTDEAKSEWEAKKATPAASGNQLKESSEEKYSQPAVSVRRSKRKRADAPFLNSFTSSLPQVTEERPRKTPRIKHGITPSKEPVPSITSGPSLDSRVGSGPGPAPAIHRPQRLVVEITKPPNFDPSEYLSVENTQLNDNTSSQSFAEREQTDQNLVLATEGSGLTTIPDSQEPSGKTYSYSHLSTAGIRPLPGSPQEGDEAQPSSSRADDQFTAPPSPEFATQPPTSHIFAVPESSSLTKESATSSSNLVAATQTDGSQHSTGDYLRGGHVGAEVHDTQVQVENDGAELHDAQLEDDSAELHVAQLEDASTQVHETQAQVEDDSAQLHGVQVEDASAPVHETQVQVENDSAQLHTAQAEDDGAQFPGAQVEDERAQSQGAQIENDSAQLHNTPVEDDRPDLPDTRVGAISQGDQIEGITAGSPEPQDVEVKERSTGSSDVHIDASEEPLGVKIEEPSDGSPDIKIEDADVDIQDIQDVRARRLSPDFIQASDVAVGGLENLEDSSDGSPDVHIRYILRVRAQLSYDTIQESDGEIGGFDIAEDARDWSPDVDIEDLDDLEGYDAASEASTVIIIPEASPEPLGIKIESDSDGSLDVEFEDLDNLENQENTNPEPLGVKIENASDGSPHVDFEDYQDYEDASDASTDIFVRYASPEPLGIKIENDSDGSPDVEIEDFQVYQDPEDASDASTDIFVRYASPESLGIKIENGSPDVEIEDLEELPDYEDAIEGSPDVEIEDLGDLPDYEDAIGGSPDIVIRDAVDEPLNAGIQDAQIGDRGHSRYTPDSFSDYGIGLQELLRTGYSPASPSPIRDWSSFSPSSPSRPPDDNMSDEPQDLSPPNQEVAAGGAIQTTPRVTRESVVQHLTSMMDWTSPSTGHTPGFPQPTGPGQAEPSPYQTRLRRTIQGYFSESYLGTPEPLMADSSQHATVSPADISNPATISTPNLATSSVPNLATISTPNVETISAPNLETISTPNLETSNIFDSSAQAPPQMGQGDPPEQASSQSSTDAGLSLAQREHVVTLPFQSSQRPIYDEVLVNSKRVVTELSTIFNGDTWVEPTESLVSKVDELLGRLFNTCDFPPDVIGSALAGLPPRQLARYLCDAGSKFIFIFELLQGVRKDTRFLIIARSDALLRLLSHLAEALEVEWTCEAMGKRQSAISASAARVTLALPGDDTNGSDYDVVIGFDHSYAAWRASSSLSSEAAGFGAKKPLMLHLVTTHTIEHFNQHLPQELTSVERKHALLSGVVNARPLINDPERGYPEPHEVAGTFVDYINGSTDTIAYLPIPIPDVLDPSPSQTETDGLLQDDGRKRKHDGTNDEHAKRARLLSNGPTVGENEPPLPDDVQTLLGRVEAAEPSDVRVNVSLSVLQALAEKFVECERRAAANDAEQEYKAVISRLEEQVKDHERTTEKIYKAHRKALEDRSTFEAEKCKADAAVEAVEKATRIEVEKKQKRVEELEAVVARLTSDLDVGESPLARTNRLLEEANSRERQLEKRLENAKAETEYAMNRYQEASSAASASQTEVSGLQADVELLQRKASDNLVRVQEIQQQSEVRIMAQENAGLKSQIQERDREMERVREELRQLKNGRRETRQVSVPRSPRTGVMSPRPHGRAYGGSGSRGTSPGAGPALDAAGTSSGAQFMSAQQPGNGRWSHLRD</sequence>
<name>A0A2A9PD91_OPHUN</name>